<feature type="compositionally biased region" description="Basic and acidic residues" evidence="1">
    <location>
        <begin position="526"/>
        <end position="548"/>
    </location>
</feature>
<sequence>MPQLVPVYNQEKSLKEQDDTELIKHRNWDFAHSLVKLKKRGPADDGDAHDSSVHLRKSNNLMKNEKGLWVPKKGIASEDKTTNDKKREKKGESENKKKEHIRKKRNKSSSQSSSDDSRVSKSPTPSRESSQKKRRRKRSARSTSIRKGASRDSSSAPSQESSNTSQTIDSQLSERTNRTGSRESGTKRSSRKKREERKKKIHKKSKRGKRDDDDDDYDSYDDGRAKEYKKEAKEAKKAKKHRTEGKKKNKSKGDNNASEEDDTHDAQKGGENTNSPKKKNSCEHSDVDANEKESISSDSDLSKLQYIDVSEKVKRSSDKYDTRGSEDSQSDDGNREHKGDNRVNRWEDRHARTHGHRGGGRYEHTHHLGRSSDSSKERAWEGGKSSRYESHRYHHRKDDDDGREGSIQYRRNYRHMDKHRDPYRERHRDRDWDRDGGRKRKELNFSDEENEANYNHNRKYHRRHYSHPNDADDQGYHHGQNSHLNKWDGHGWSENRRGRYRRTELRDNCHYERVEEIKNKNISHFDQSEDKVEDTNDKRSDVKTEKGTKLGSAEMSDSDEDEILETKTVEEIDRKLKEKLEEEKIMESLGLPLGFV</sequence>
<feature type="compositionally biased region" description="Basic residues" evidence="1">
    <location>
        <begin position="236"/>
        <end position="250"/>
    </location>
</feature>
<dbReference type="AlphaFoldDB" id="W7AS72"/>
<feature type="compositionally biased region" description="Basic and acidic residues" evidence="1">
    <location>
        <begin position="309"/>
        <end position="350"/>
    </location>
</feature>
<feature type="region of interest" description="Disordered" evidence="1">
    <location>
        <begin position="40"/>
        <end position="486"/>
    </location>
</feature>
<dbReference type="GeneID" id="20036625"/>
<gene>
    <name evidence="2" type="ORF">C922_01351</name>
</gene>
<dbReference type="OrthoDB" id="387696at2759"/>
<protein>
    <submittedName>
        <fullName evidence="2">Uncharacterized protein</fullName>
    </submittedName>
</protein>
<keyword evidence="3" id="KW-1185">Reference proteome</keyword>
<name>W7AS72_9APIC</name>
<dbReference type="Proteomes" id="UP000030640">
    <property type="component" value="Unassembled WGS sequence"/>
</dbReference>
<feature type="compositionally biased region" description="Basic and acidic residues" evidence="1">
    <location>
        <begin position="467"/>
        <end position="476"/>
    </location>
</feature>
<feature type="compositionally biased region" description="Polar residues" evidence="1">
    <location>
        <begin position="151"/>
        <end position="174"/>
    </location>
</feature>
<feature type="compositionally biased region" description="Low complexity" evidence="1">
    <location>
        <begin position="108"/>
        <end position="128"/>
    </location>
</feature>
<evidence type="ECO:0000313" key="2">
    <source>
        <dbReference type="EMBL" id="EUD68331.1"/>
    </source>
</evidence>
<feature type="compositionally biased region" description="Basic residues" evidence="1">
    <location>
        <begin position="456"/>
        <end position="466"/>
    </location>
</feature>
<feature type="compositionally biased region" description="Basic and acidic residues" evidence="1">
    <location>
        <begin position="414"/>
        <end position="436"/>
    </location>
</feature>
<feature type="compositionally biased region" description="Basic and acidic residues" evidence="1">
    <location>
        <begin position="280"/>
        <end position="295"/>
    </location>
</feature>
<feature type="compositionally biased region" description="Basic residues" evidence="1">
    <location>
        <begin position="188"/>
        <end position="208"/>
    </location>
</feature>
<feature type="compositionally biased region" description="Basic residues" evidence="1">
    <location>
        <begin position="98"/>
        <end position="107"/>
    </location>
</feature>
<proteinExistence type="predicted"/>
<feature type="compositionally biased region" description="Basic and acidic residues" evidence="1">
    <location>
        <begin position="221"/>
        <end position="235"/>
    </location>
</feature>
<evidence type="ECO:0000313" key="3">
    <source>
        <dbReference type="Proteomes" id="UP000030640"/>
    </source>
</evidence>
<feature type="compositionally biased region" description="Basic and acidic residues" evidence="1">
    <location>
        <begin position="41"/>
        <end position="53"/>
    </location>
</feature>
<evidence type="ECO:0000256" key="1">
    <source>
        <dbReference type="SAM" id="MobiDB-lite"/>
    </source>
</evidence>
<feature type="compositionally biased region" description="Basic and acidic residues" evidence="1">
    <location>
        <begin position="373"/>
        <end position="404"/>
    </location>
</feature>
<feature type="region of interest" description="Disordered" evidence="1">
    <location>
        <begin position="525"/>
        <end position="561"/>
    </location>
</feature>
<feature type="compositionally biased region" description="Basic and acidic residues" evidence="1">
    <location>
        <begin position="175"/>
        <end position="186"/>
    </location>
</feature>
<dbReference type="RefSeq" id="XP_008815179.1">
    <property type="nucleotide sequence ID" value="XM_008816957.1"/>
</dbReference>
<dbReference type="EMBL" id="KI965463">
    <property type="protein sequence ID" value="EUD68331.1"/>
    <property type="molecule type" value="Genomic_DNA"/>
</dbReference>
<accession>W7AS72</accession>
<organism evidence="2 3">
    <name type="scientific">Plasmodium inui San Antonio 1</name>
    <dbReference type="NCBI Taxonomy" id="1237626"/>
    <lineage>
        <taxon>Eukaryota</taxon>
        <taxon>Sar</taxon>
        <taxon>Alveolata</taxon>
        <taxon>Apicomplexa</taxon>
        <taxon>Aconoidasida</taxon>
        <taxon>Haemosporida</taxon>
        <taxon>Plasmodiidae</taxon>
        <taxon>Plasmodium</taxon>
        <taxon>Plasmodium (Plasmodium)</taxon>
    </lineage>
</organism>
<reference evidence="2 3" key="1">
    <citation type="submission" date="2013-02" db="EMBL/GenBank/DDBJ databases">
        <title>The Genome Sequence of Plasmodium inui San Antonio 1.</title>
        <authorList>
            <consortium name="The Broad Institute Genome Sequencing Platform"/>
            <consortium name="The Broad Institute Genome Sequencing Center for Infectious Disease"/>
            <person name="Neafsey D."/>
            <person name="Cheeseman I."/>
            <person name="Volkman S."/>
            <person name="Adams J."/>
            <person name="Walker B."/>
            <person name="Young S.K."/>
            <person name="Zeng Q."/>
            <person name="Gargeya S."/>
            <person name="Fitzgerald M."/>
            <person name="Haas B."/>
            <person name="Abouelleil A."/>
            <person name="Alvarado L."/>
            <person name="Arachchi H.M."/>
            <person name="Berlin A.M."/>
            <person name="Chapman S.B."/>
            <person name="Dewar J."/>
            <person name="Goldberg J."/>
            <person name="Griggs A."/>
            <person name="Gujja S."/>
            <person name="Hansen M."/>
            <person name="Howarth C."/>
            <person name="Imamovic A."/>
            <person name="Larimer J."/>
            <person name="McCowan C."/>
            <person name="Murphy C."/>
            <person name="Neiman D."/>
            <person name="Pearson M."/>
            <person name="Priest M."/>
            <person name="Roberts A."/>
            <person name="Saif S."/>
            <person name="Shea T."/>
            <person name="Sisk P."/>
            <person name="Sykes S."/>
            <person name="Wortman J."/>
            <person name="Nusbaum C."/>
            <person name="Birren B."/>
        </authorList>
    </citation>
    <scope>NUCLEOTIDE SEQUENCE [LARGE SCALE GENOMIC DNA]</scope>
    <source>
        <strain evidence="2 3">San Antonio 1</strain>
    </source>
</reference>
<feature type="compositionally biased region" description="Basic and acidic residues" evidence="1">
    <location>
        <begin position="75"/>
        <end position="97"/>
    </location>
</feature>
<dbReference type="VEuPathDB" id="PlasmoDB:C922_01351"/>